<dbReference type="AlphaFoldDB" id="A0A7S3MHX1"/>
<accession>A0A7S3MHX1</accession>
<keyword evidence="2" id="KW-1133">Transmembrane helix</keyword>
<reference evidence="3" key="1">
    <citation type="submission" date="2021-01" db="EMBL/GenBank/DDBJ databases">
        <authorList>
            <person name="Corre E."/>
            <person name="Pelletier E."/>
            <person name="Niang G."/>
            <person name="Scheremetjew M."/>
            <person name="Finn R."/>
            <person name="Kale V."/>
            <person name="Holt S."/>
            <person name="Cochrane G."/>
            <person name="Meng A."/>
            <person name="Brown T."/>
            <person name="Cohen L."/>
        </authorList>
    </citation>
    <scope>NUCLEOTIDE SEQUENCE</scope>
    <source>
        <strain evidence="3">CCAP 955/1</strain>
    </source>
</reference>
<gene>
    <name evidence="3" type="ORF">SELO1098_LOCUS33712</name>
</gene>
<evidence type="ECO:0000313" key="3">
    <source>
        <dbReference type="EMBL" id="CAE0304841.1"/>
    </source>
</evidence>
<keyword evidence="2" id="KW-0472">Membrane</keyword>
<dbReference type="EMBL" id="HBIC01065459">
    <property type="protein sequence ID" value="CAE0304841.1"/>
    <property type="molecule type" value="Transcribed_RNA"/>
</dbReference>
<sequence length="245" mass="25772">MQSVTVHVDTNQGISDEVLIFVYAICAVIGVWCANRFRIRFLQALEAREIDEGIRRDLDALRIPLEDQPPHGFNLPGRLAVYQKQRGSAFNAPISSIGGNAAVRVPAVSANSDGASILSPLNGAFAKNSAISSTYSGDAPTCGAFIVGRPAAPLLDDACSVSSADSFALSSLHSSEMNYASDAYGSQNKSLESAAERGCAVQIGSTQFKRNLIELDQGGDDAREGIDECGENSESSDSSESSSST</sequence>
<evidence type="ECO:0000256" key="1">
    <source>
        <dbReference type="SAM" id="MobiDB-lite"/>
    </source>
</evidence>
<evidence type="ECO:0000256" key="2">
    <source>
        <dbReference type="SAM" id="Phobius"/>
    </source>
</evidence>
<proteinExistence type="predicted"/>
<protein>
    <submittedName>
        <fullName evidence="3">Uncharacterized protein</fullName>
    </submittedName>
</protein>
<keyword evidence="2" id="KW-0812">Transmembrane</keyword>
<name>A0A7S3MHX1_9STRA</name>
<organism evidence="3">
    <name type="scientific">Spumella elongata</name>
    <dbReference type="NCBI Taxonomy" id="89044"/>
    <lineage>
        <taxon>Eukaryota</taxon>
        <taxon>Sar</taxon>
        <taxon>Stramenopiles</taxon>
        <taxon>Ochrophyta</taxon>
        <taxon>Chrysophyceae</taxon>
        <taxon>Chromulinales</taxon>
        <taxon>Chromulinaceae</taxon>
        <taxon>Spumella</taxon>
    </lineage>
</organism>
<feature type="transmembrane region" description="Helical" evidence="2">
    <location>
        <begin position="18"/>
        <end position="35"/>
    </location>
</feature>
<feature type="region of interest" description="Disordered" evidence="1">
    <location>
        <begin position="214"/>
        <end position="245"/>
    </location>
</feature>
<feature type="compositionally biased region" description="Low complexity" evidence="1">
    <location>
        <begin position="233"/>
        <end position="245"/>
    </location>
</feature>